<reference evidence="1 2" key="1">
    <citation type="submission" date="2023-03" db="EMBL/GenBank/DDBJ databases">
        <title>WGS of NDM-producing Providencia thailandensis from Ukrainian patients.</title>
        <authorList>
            <person name="Zabicka D."/>
            <person name="Izdebski R."/>
            <person name="Urbanowicz P."/>
            <person name="Biedrzycka M."/>
            <person name="Guzek A."/>
            <person name="Gniadkowski M."/>
        </authorList>
    </citation>
    <scope>NUCLEOTIDE SEQUENCE [LARGE SCALE GENOMIC DNA]</scope>
    <source>
        <strain evidence="1 2">8015-22</strain>
    </source>
</reference>
<name>A0AAJ1N506_PROST</name>
<dbReference type="SUPFAM" id="SSF48371">
    <property type="entry name" value="ARM repeat"/>
    <property type="match status" value="1"/>
</dbReference>
<dbReference type="RefSeq" id="WP_053110217.1">
    <property type="nucleotide sequence ID" value="NZ_BRRI01000051.1"/>
</dbReference>
<protein>
    <recommendedName>
        <fullName evidence="3">HEAT repeat domain-containing protein</fullName>
    </recommendedName>
</protein>
<evidence type="ECO:0008006" key="3">
    <source>
        <dbReference type="Google" id="ProtNLM"/>
    </source>
</evidence>
<organism evidence="1 2">
    <name type="scientific">Providencia stuartii</name>
    <dbReference type="NCBI Taxonomy" id="588"/>
    <lineage>
        <taxon>Bacteria</taxon>
        <taxon>Pseudomonadati</taxon>
        <taxon>Pseudomonadota</taxon>
        <taxon>Gammaproteobacteria</taxon>
        <taxon>Enterobacterales</taxon>
        <taxon>Morganellaceae</taxon>
        <taxon>Providencia</taxon>
    </lineage>
</organism>
<evidence type="ECO:0000313" key="1">
    <source>
        <dbReference type="EMBL" id="MDE8772092.1"/>
    </source>
</evidence>
<proteinExistence type="predicted"/>
<dbReference type="EMBL" id="JAREJI010000053">
    <property type="protein sequence ID" value="MDE8772092.1"/>
    <property type="molecule type" value="Genomic_DNA"/>
</dbReference>
<dbReference type="AlphaFoldDB" id="A0AAJ1N506"/>
<dbReference type="Proteomes" id="UP001163056">
    <property type="component" value="Unassembled WGS sequence"/>
</dbReference>
<comment type="caution">
    <text evidence="1">The sequence shown here is derived from an EMBL/GenBank/DDBJ whole genome shotgun (WGS) entry which is preliminary data.</text>
</comment>
<sequence>MSDVDEIIKSYERLNDSGKINFLRNFHNELSKELALFFLSIFTDKNINSILRIEAIKVIGLYDGNYDKENIKKSIINTIKEEDDDEIQVFAINALSNIIDDNDSYSINAMYDIIMGDYYILCKEAAFALIVAHKKSEVSKLILSKLLNDREFGRSAKRELESAL</sequence>
<accession>A0AAJ1N506</accession>
<dbReference type="InterPro" id="IPR016024">
    <property type="entry name" value="ARM-type_fold"/>
</dbReference>
<evidence type="ECO:0000313" key="2">
    <source>
        <dbReference type="Proteomes" id="UP001163056"/>
    </source>
</evidence>
<gene>
    <name evidence="1" type="ORF">PZS58_21750</name>
</gene>